<gene>
    <name evidence="1" type="ORF">CFAM422_007392</name>
</gene>
<dbReference type="AlphaFoldDB" id="A0A9P5CAN4"/>
<sequence length="111" mass="12561">MQRTMQQRSVSTYRRSVDKGIFELGVAREELLVQEGGVFHIAEESEVDSVRRRHMLELYRFDGHGEKCNAIEDDVGDDVEAVPRYRGGMKFLSLSVRGFFSLYCGLPAAAS</sequence>
<organism evidence="1 2">
    <name type="scientific">Trichoderma lentiforme</name>
    <dbReference type="NCBI Taxonomy" id="1567552"/>
    <lineage>
        <taxon>Eukaryota</taxon>
        <taxon>Fungi</taxon>
        <taxon>Dikarya</taxon>
        <taxon>Ascomycota</taxon>
        <taxon>Pezizomycotina</taxon>
        <taxon>Sordariomycetes</taxon>
        <taxon>Hypocreomycetidae</taxon>
        <taxon>Hypocreales</taxon>
        <taxon>Hypocreaceae</taxon>
        <taxon>Trichoderma</taxon>
    </lineage>
</organism>
<accession>A0A9P5CAN4</accession>
<dbReference type="Proteomes" id="UP000801864">
    <property type="component" value="Unassembled WGS sequence"/>
</dbReference>
<keyword evidence="2" id="KW-1185">Reference proteome</keyword>
<name>A0A9P5CAN4_9HYPO</name>
<proteinExistence type="predicted"/>
<dbReference type="EMBL" id="QLNT01000012">
    <property type="protein sequence ID" value="KAF3069280.1"/>
    <property type="molecule type" value="Genomic_DNA"/>
</dbReference>
<reference evidence="1 2" key="1">
    <citation type="submission" date="2018-06" db="EMBL/GenBank/DDBJ databases">
        <title>Genome analysis of cellulolytic fungus Trichoderma lentiforme CFAM-422.</title>
        <authorList>
            <person name="Steindorff A.S."/>
            <person name="Formighieri E.F."/>
            <person name="Midorikawa G.E.O."/>
            <person name="Tamietti M.S."/>
            <person name="Ramos E.Z."/>
            <person name="Silva A.S."/>
            <person name="Bon E.P.S."/>
            <person name="Mendes T.D."/>
            <person name="Damaso M.C.T."/>
            <person name="Favaro L.C.L."/>
        </authorList>
    </citation>
    <scope>NUCLEOTIDE SEQUENCE [LARGE SCALE GENOMIC DNA]</scope>
    <source>
        <strain evidence="1 2">CFAM-422</strain>
    </source>
</reference>
<comment type="caution">
    <text evidence="1">The sequence shown here is derived from an EMBL/GenBank/DDBJ whole genome shotgun (WGS) entry which is preliminary data.</text>
</comment>
<protein>
    <submittedName>
        <fullName evidence="1">Uncharacterized protein</fullName>
    </submittedName>
</protein>
<evidence type="ECO:0000313" key="2">
    <source>
        <dbReference type="Proteomes" id="UP000801864"/>
    </source>
</evidence>
<evidence type="ECO:0000313" key="1">
    <source>
        <dbReference type="EMBL" id="KAF3069280.1"/>
    </source>
</evidence>